<gene>
    <name evidence="1" type="ORF">ACD_3C00093G0002</name>
</gene>
<organism evidence="1">
    <name type="scientific">uncultured bacterium</name>
    <name type="common">gcode 4</name>
    <dbReference type="NCBI Taxonomy" id="1234023"/>
    <lineage>
        <taxon>Bacteria</taxon>
        <taxon>environmental samples</taxon>
    </lineage>
</organism>
<dbReference type="InterPro" id="IPR014942">
    <property type="entry name" value="AbiEii"/>
</dbReference>
<evidence type="ECO:0000313" key="1">
    <source>
        <dbReference type="EMBL" id="EKE28131.1"/>
    </source>
</evidence>
<dbReference type="EMBL" id="AMFJ01000367">
    <property type="protein sequence ID" value="EKE28131.1"/>
    <property type="molecule type" value="Genomic_DNA"/>
</dbReference>
<evidence type="ECO:0008006" key="2">
    <source>
        <dbReference type="Google" id="ProtNLM"/>
    </source>
</evidence>
<dbReference type="Pfam" id="PF08843">
    <property type="entry name" value="AbiEii"/>
    <property type="match status" value="1"/>
</dbReference>
<sequence length="234" mass="28684">MNAMIARLDKQRHKVILMSLLLDISKNKILKESLVFKWWTALFLLYSLDRFSTDLDFDLIKNEYKEEQIMDEIWRILSKYWEVKDLRIKKFTIFWMMSYSQIDHNIKVEINKRWISWNYNLYNFMGIQLYVLNIEYITANKLLALTSRNNLANRDIYDVNFIIKNNLDINKRRIEITTWKSFEEYIAYCIQFLEKLWKNHNILDWLWSTLQESQKQDIKMNLINDTIFLLHSLI</sequence>
<proteinExistence type="predicted"/>
<reference evidence="1" key="1">
    <citation type="journal article" date="2012" name="Science">
        <title>Fermentation, hydrogen, and sulfur metabolism in multiple uncultivated bacterial phyla.</title>
        <authorList>
            <person name="Wrighton K.C."/>
            <person name="Thomas B.C."/>
            <person name="Sharon I."/>
            <person name="Miller C.S."/>
            <person name="Castelle C.J."/>
            <person name="VerBerkmoes N.C."/>
            <person name="Wilkins M.J."/>
            <person name="Hettich R.L."/>
            <person name="Lipton M.S."/>
            <person name="Williams K.H."/>
            <person name="Long P.E."/>
            <person name="Banfield J.F."/>
        </authorList>
    </citation>
    <scope>NUCLEOTIDE SEQUENCE [LARGE SCALE GENOMIC DNA]</scope>
</reference>
<comment type="caution">
    <text evidence="1">The sequence shown here is derived from an EMBL/GenBank/DDBJ whole genome shotgun (WGS) entry which is preliminary data.</text>
</comment>
<dbReference type="AlphaFoldDB" id="K2FAH8"/>
<protein>
    <recommendedName>
        <fullName evidence="2">Nucleotidyltransferase family protein</fullName>
    </recommendedName>
</protein>
<accession>K2FAH8</accession>
<dbReference type="Gene3D" id="3.10.450.620">
    <property type="entry name" value="JHP933, nucleotidyltransferase-like core domain"/>
    <property type="match status" value="1"/>
</dbReference>
<name>K2FAH8_9BACT</name>